<evidence type="ECO:0000259" key="3">
    <source>
        <dbReference type="Pfam" id="PF00501"/>
    </source>
</evidence>
<dbReference type="GO" id="GO:0019748">
    <property type="term" value="P:secondary metabolic process"/>
    <property type="evidence" value="ECO:0007669"/>
    <property type="project" value="TreeGrafter"/>
</dbReference>
<dbReference type="PANTHER" id="PTHR24096:SF149">
    <property type="entry name" value="AMP-BINDING DOMAIN-CONTAINING PROTEIN-RELATED"/>
    <property type="match status" value="1"/>
</dbReference>
<dbReference type="Gene3D" id="2.30.38.10">
    <property type="entry name" value="Luciferase, Domain 3"/>
    <property type="match status" value="1"/>
</dbReference>
<evidence type="ECO:0000313" key="4">
    <source>
        <dbReference type="EMBL" id="RXG46132.1"/>
    </source>
</evidence>
<proteinExistence type="inferred from homology"/>
<feature type="domain" description="AMP-dependent synthetase/ligase" evidence="3">
    <location>
        <begin position="8"/>
        <end position="211"/>
    </location>
</feature>
<organism evidence="4 5">
    <name type="scientific">Verticillium dahliae</name>
    <name type="common">Verticillium wilt</name>
    <dbReference type="NCBI Taxonomy" id="27337"/>
    <lineage>
        <taxon>Eukaryota</taxon>
        <taxon>Fungi</taxon>
        <taxon>Dikarya</taxon>
        <taxon>Ascomycota</taxon>
        <taxon>Pezizomycotina</taxon>
        <taxon>Sordariomycetes</taxon>
        <taxon>Hypocreomycetidae</taxon>
        <taxon>Glomerellales</taxon>
        <taxon>Plectosphaerellaceae</taxon>
        <taxon>Verticillium</taxon>
    </lineage>
</organism>
<evidence type="ECO:0000256" key="2">
    <source>
        <dbReference type="ARBA" id="ARBA00022598"/>
    </source>
</evidence>
<dbReference type="GO" id="GO:0016405">
    <property type="term" value="F:CoA-ligase activity"/>
    <property type="evidence" value="ECO:0007669"/>
    <property type="project" value="TreeGrafter"/>
</dbReference>
<dbReference type="Proteomes" id="UP000288725">
    <property type="component" value="Chromosome 6"/>
</dbReference>
<dbReference type="PANTHER" id="PTHR24096">
    <property type="entry name" value="LONG-CHAIN-FATTY-ACID--COA LIGASE"/>
    <property type="match status" value="1"/>
</dbReference>
<evidence type="ECO:0000313" key="5">
    <source>
        <dbReference type="Proteomes" id="UP000288725"/>
    </source>
</evidence>
<evidence type="ECO:0000256" key="1">
    <source>
        <dbReference type="ARBA" id="ARBA00006432"/>
    </source>
</evidence>
<dbReference type="EMBL" id="RSDZ01000054">
    <property type="protein sequence ID" value="RXG46132.1"/>
    <property type="molecule type" value="Genomic_DNA"/>
</dbReference>
<dbReference type="AlphaFoldDB" id="A0A444RY71"/>
<dbReference type="PROSITE" id="PS00455">
    <property type="entry name" value="AMP_BINDING"/>
    <property type="match status" value="1"/>
</dbReference>
<dbReference type="Gene3D" id="3.40.50.980">
    <property type="match status" value="2"/>
</dbReference>
<accession>A0A444RY71</accession>
<protein>
    <recommendedName>
        <fullName evidence="3">AMP-dependent synthetase/ligase domain-containing protein</fullName>
    </recommendedName>
</protein>
<gene>
    <name evidence="4" type="ORF">VDGE_03366</name>
</gene>
<reference evidence="4 5" key="1">
    <citation type="submission" date="2018-12" db="EMBL/GenBank/DDBJ databases">
        <title>Genome of Verticillium dahliae isolate Getta Getta.</title>
        <authorList>
            <person name="Gardiner D.M."/>
        </authorList>
    </citation>
    <scope>NUCLEOTIDE SEQUENCE [LARGE SCALE GENOMIC DNA]</scope>
    <source>
        <strain evidence="4 5">Getta Getta</strain>
    </source>
</reference>
<dbReference type="InterPro" id="IPR020845">
    <property type="entry name" value="AMP-binding_CS"/>
</dbReference>
<comment type="caution">
    <text evidence="4">The sequence shown here is derived from an EMBL/GenBank/DDBJ whole genome shotgun (WGS) entry which is preliminary data.</text>
</comment>
<dbReference type="SUPFAM" id="SSF56801">
    <property type="entry name" value="Acetyl-CoA synthetase-like"/>
    <property type="match status" value="1"/>
</dbReference>
<sequence>MEILQKATTCIVYTGGTTGPPKAIPISHANIVASVFLFMEPFRHDPKLEFRTVAHVPTTHLSGIQGYITLQTHVGGTVFWMTRFDLPQLVAHGKRYSATMLLSPPPLWLAIAKAPFVTDQLSTMVVGFSSAAPMGAEVQNAAQRKLGGGQLGQVWEMSEASGPMTVLPLNERGESGSLAVLVANSEMRIVDEEGKDVTPGVTGEAWVRGPCQSVG</sequence>
<dbReference type="Pfam" id="PF00501">
    <property type="entry name" value="AMP-binding"/>
    <property type="match status" value="1"/>
</dbReference>
<comment type="similarity">
    <text evidence="1">Belongs to the ATP-dependent AMP-binding enzyme family.</text>
</comment>
<keyword evidence="2" id="KW-0436">Ligase</keyword>
<name>A0A444RY71_VERDA</name>
<dbReference type="InterPro" id="IPR000873">
    <property type="entry name" value="AMP-dep_synth/lig_dom"/>
</dbReference>